<feature type="transmembrane region" description="Helical" evidence="4">
    <location>
        <begin position="29"/>
        <end position="50"/>
    </location>
</feature>
<organism evidence="6 7">
    <name type="scientific">Ruegeria marisrubri</name>
    <dbReference type="NCBI Taxonomy" id="1685379"/>
    <lineage>
        <taxon>Bacteria</taxon>
        <taxon>Pseudomonadati</taxon>
        <taxon>Pseudomonadota</taxon>
        <taxon>Alphaproteobacteria</taxon>
        <taxon>Rhodobacterales</taxon>
        <taxon>Roseobacteraceae</taxon>
        <taxon>Ruegeria</taxon>
    </lineage>
</organism>
<dbReference type="InterPro" id="IPR001054">
    <property type="entry name" value="A/G_cyclase"/>
</dbReference>
<evidence type="ECO:0000256" key="1">
    <source>
        <dbReference type="ARBA" id="ARBA00022741"/>
    </source>
</evidence>
<reference evidence="6 7" key="1">
    <citation type="submission" date="2015-12" db="EMBL/GenBank/DDBJ databases">
        <authorList>
            <person name="Shamseldin A."/>
            <person name="Moawad H."/>
            <person name="Abd El-Rahim W.M."/>
            <person name="Sadowsky M.J."/>
        </authorList>
    </citation>
    <scope>NUCLEOTIDE SEQUENCE [LARGE SCALE GENOMIC DNA]</scope>
    <source>
        <strain evidence="6 7">ZGT118</strain>
    </source>
</reference>
<feature type="transmembrane region" description="Helical" evidence="4">
    <location>
        <begin position="133"/>
        <end position="151"/>
    </location>
</feature>
<feature type="transmembrane region" description="Helical" evidence="4">
    <location>
        <begin position="110"/>
        <end position="126"/>
    </location>
</feature>
<dbReference type="STRING" id="1685379.AVO45_01040"/>
<dbReference type="InterPro" id="IPR018297">
    <property type="entry name" value="A/G_cyclase_CS"/>
</dbReference>
<sequence length="410" mass="45539">MILVKKLVHGLVGLGTEGQDFTHARRLQILNIVAVLAALTSLIYCAFYAIYDWRHFWREIAFLPLVSALYLSVLLVTRQGRATPAMWVLVGVAVFHLGVISWMLGAESGVLSYLLIVPFVLALLMAEQDRLSVWPIALAVGLLFVLVSLGAQSGSVSRLPEGMQVWIFLFNSFGAILLSCVIAVLFRWLIHKTEAELEAERARSDRLLRAILPDSVIRRLKGRRDAIIAQDIPEATAVFADIVGFTGWAMRTLPSDVVAELNRVFSRMDELCRDRQLEKIKTIGDAYFAVCGAPDPVEDHAERVADFAFDLMDEAASWDSDTLEALRFRIVIATGPMVAGVIGRSKFAYDVWGNTVNLGARMEEFCRPGEILVSSSTEAKLPPRFARETMGVCDIRGQQPTELFRLLARA</sequence>
<dbReference type="GO" id="GO:0070482">
    <property type="term" value="P:response to oxygen levels"/>
    <property type="evidence" value="ECO:0007669"/>
    <property type="project" value="TreeGrafter"/>
</dbReference>
<dbReference type="Pfam" id="PF20967">
    <property type="entry name" value="MASE7"/>
    <property type="match status" value="1"/>
</dbReference>
<dbReference type="Proteomes" id="UP000053791">
    <property type="component" value="Unassembled WGS sequence"/>
</dbReference>
<dbReference type="GO" id="GO:0000166">
    <property type="term" value="F:nucleotide binding"/>
    <property type="evidence" value="ECO:0007669"/>
    <property type="project" value="UniProtKB-KW"/>
</dbReference>
<name>A0A101CY99_9RHOB</name>
<evidence type="ECO:0000313" key="6">
    <source>
        <dbReference type="EMBL" id="KUJ85608.1"/>
    </source>
</evidence>
<dbReference type="RefSeq" id="WP_068343500.1">
    <property type="nucleotide sequence ID" value="NZ_LQBQ01000001.1"/>
</dbReference>
<gene>
    <name evidence="6" type="ORF">AVO45_01040</name>
</gene>
<dbReference type="InterPro" id="IPR029787">
    <property type="entry name" value="Nucleotide_cyclase"/>
</dbReference>
<dbReference type="PANTHER" id="PTHR45655">
    <property type="entry name" value="GUANYLATE CYCLASE SOLUBLE SUBUNIT BETA-2"/>
    <property type="match status" value="1"/>
</dbReference>
<accession>A0A101CY99</accession>
<dbReference type="AlphaFoldDB" id="A0A101CY99"/>
<feature type="transmembrane region" description="Helical" evidence="4">
    <location>
        <begin position="163"/>
        <end position="186"/>
    </location>
</feature>
<proteinExistence type="inferred from homology"/>
<keyword evidence="4" id="KW-1133">Transmembrane helix</keyword>
<comment type="caution">
    <text evidence="6">The sequence shown here is derived from an EMBL/GenBank/DDBJ whole genome shotgun (WGS) entry which is preliminary data.</text>
</comment>
<keyword evidence="2 3" id="KW-0456">Lyase</keyword>
<dbReference type="GO" id="GO:0004383">
    <property type="term" value="F:guanylate cyclase activity"/>
    <property type="evidence" value="ECO:0007669"/>
    <property type="project" value="TreeGrafter"/>
</dbReference>
<dbReference type="PROSITE" id="PS00452">
    <property type="entry name" value="GUANYLATE_CYCLASE_1"/>
    <property type="match status" value="1"/>
</dbReference>
<dbReference type="SMART" id="SM00044">
    <property type="entry name" value="CYCc"/>
    <property type="match status" value="1"/>
</dbReference>
<dbReference type="GO" id="GO:0004016">
    <property type="term" value="F:adenylate cyclase activity"/>
    <property type="evidence" value="ECO:0007669"/>
    <property type="project" value="UniProtKB-ARBA"/>
</dbReference>
<evidence type="ECO:0000256" key="2">
    <source>
        <dbReference type="ARBA" id="ARBA00023239"/>
    </source>
</evidence>
<protein>
    <recommendedName>
        <fullName evidence="5">Guanylate cyclase domain-containing protein</fullName>
    </recommendedName>
</protein>
<dbReference type="OrthoDB" id="315417at2"/>
<feature type="transmembrane region" description="Helical" evidence="4">
    <location>
        <begin position="56"/>
        <end position="77"/>
    </location>
</feature>
<dbReference type="Pfam" id="PF00211">
    <property type="entry name" value="Guanylate_cyc"/>
    <property type="match status" value="1"/>
</dbReference>
<evidence type="ECO:0000313" key="7">
    <source>
        <dbReference type="Proteomes" id="UP000053791"/>
    </source>
</evidence>
<keyword evidence="1" id="KW-0547">Nucleotide-binding</keyword>
<dbReference type="GO" id="GO:0019934">
    <property type="term" value="P:cGMP-mediated signaling"/>
    <property type="evidence" value="ECO:0007669"/>
    <property type="project" value="TreeGrafter"/>
</dbReference>
<evidence type="ECO:0000256" key="4">
    <source>
        <dbReference type="SAM" id="Phobius"/>
    </source>
</evidence>
<dbReference type="PROSITE" id="PS50125">
    <property type="entry name" value="GUANYLATE_CYCLASE_2"/>
    <property type="match status" value="1"/>
</dbReference>
<evidence type="ECO:0000259" key="5">
    <source>
        <dbReference type="PROSITE" id="PS50125"/>
    </source>
</evidence>
<keyword evidence="4" id="KW-0472">Membrane</keyword>
<dbReference type="GO" id="GO:0008074">
    <property type="term" value="C:guanylate cyclase complex, soluble"/>
    <property type="evidence" value="ECO:0007669"/>
    <property type="project" value="TreeGrafter"/>
</dbReference>
<dbReference type="InterPro" id="IPR048432">
    <property type="entry name" value="MASE7"/>
</dbReference>
<feature type="domain" description="Guanylate cyclase" evidence="5">
    <location>
        <begin position="236"/>
        <end position="363"/>
    </location>
</feature>
<dbReference type="SUPFAM" id="SSF55073">
    <property type="entry name" value="Nucleotide cyclase"/>
    <property type="match status" value="1"/>
</dbReference>
<feature type="transmembrane region" description="Helical" evidence="4">
    <location>
        <begin position="84"/>
        <end position="104"/>
    </location>
</feature>
<dbReference type="EMBL" id="LQBQ01000001">
    <property type="protein sequence ID" value="KUJ85608.1"/>
    <property type="molecule type" value="Genomic_DNA"/>
</dbReference>
<dbReference type="PANTHER" id="PTHR45655:SF13">
    <property type="entry name" value="SOLUBLE GUANYLATE CYCLASE GCY-32-RELATED"/>
    <property type="match status" value="1"/>
</dbReference>
<comment type="similarity">
    <text evidence="3">Belongs to the adenylyl cyclase class-4/guanylyl cyclase family.</text>
</comment>
<keyword evidence="4" id="KW-0812">Transmembrane</keyword>
<dbReference type="CDD" id="cd07302">
    <property type="entry name" value="CHD"/>
    <property type="match status" value="1"/>
</dbReference>
<dbReference type="Gene3D" id="3.30.70.1230">
    <property type="entry name" value="Nucleotide cyclase"/>
    <property type="match status" value="1"/>
</dbReference>
<keyword evidence="7" id="KW-1185">Reference proteome</keyword>
<evidence type="ECO:0000256" key="3">
    <source>
        <dbReference type="RuleBase" id="RU000405"/>
    </source>
</evidence>